<reference evidence="1" key="1">
    <citation type="submission" date="2018-02" db="EMBL/GenBank/DDBJ databases">
        <title>The genomes of Aspergillus section Nigri reveals drivers in fungal speciation.</title>
        <authorList>
            <consortium name="DOE Joint Genome Institute"/>
            <person name="Vesth T.C."/>
            <person name="Nybo J."/>
            <person name="Theobald S."/>
            <person name="Brandl J."/>
            <person name="Frisvad J.C."/>
            <person name="Nielsen K.F."/>
            <person name="Lyhne E.K."/>
            <person name="Kogle M.E."/>
            <person name="Kuo A."/>
            <person name="Riley R."/>
            <person name="Clum A."/>
            <person name="Nolan M."/>
            <person name="Lipzen A."/>
            <person name="Salamov A."/>
            <person name="Henrissat B."/>
            <person name="Wiebenga A."/>
            <person name="De vries R.P."/>
            <person name="Grigoriev I.V."/>
            <person name="Mortensen U.H."/>
            <person name="Andersen M.R."/>
            <person name="Baker S.E."/>
        </authorList>
    </citation>
    <scope>NUCLEOTIDE SEQUENCE</scope>
    <source>
        <strain evidence="1">CBS 121060</strain>
    </source>
</reference>
<name>A0ACD1GT53_9EURO</name>
<proteinExistence type="predicted"/>
<evidence type="ECO:0000313" key="2">
    <source>
        <dbReference type="Proteomes" id="UP000249661"/>
    </source>
</evidence>
<organism evidence="1 2">
    <name type="scientific">Aspergillus aculeatinus CBS 121060</name>
    <dbReference type="NCBI Taxonomy" id="1448322"/>
    <lineage>
        <taxon>Eukaryota</taxon>
        <taxon>Fungi</taxon>
        <taxon>Dikarya</taxon>
        <taxon>Ascomycota</taxon>
        <taxon>Pezizomycotina</taxon>
        <taxon>Eurotiomycetes</taxon>
        <taxon>Eurotiomycetidae</taxon>
        <taxon>Eurotiales</taxon>
        <taxon>Aspergillaceae</taxon>
        <taxon>Aspergillus</taxon>
        <taxon>Aspergillus subgen. Circumdati</taxon>
    </lineage>
</organism>
<dbReference type="EMBL" id="KZ825010">
    <property type="protein sequence ID" value="RAH64503.1"/>
    <property type="molecule type" value="Genomic_DNA"/>
</dbReference>
<gene>
    <name evidence="1" type="ORF">BO66DRAFT_463998</name>
</gene>
<feature type="non-terminal residue" evidence="1">
    <location>
        <position position="1"/>
    </location>
</feature>
<sequence>VKVTRTITAAPSSPGAHDEARNPRDTETDDSWRSGDVPAHRQTDVYLIHEVCWHRLLEHFGPDELHLGSLFEALELSPYTPGHSHCAFTPDSHPSFWSTFEDQEIRREGRFGLPALEELMRFPTDPPLPAPYITKRRRASHRRRTGRDGFQCLPLEIIEAIAILLPTRDVLHLRCASRGFVGIFSSRAFWKTRFEINGERGFLLPVLRNYFERKRRRRGQEEEGRSTGGCSTTAPVSWAVLGGFAWRLGRGRRCAGFATQLWRCIPGGLAHSTSAAWVSITMIIPSCGVRTGRLSKSTLRYARLRSPCCRRPLGLPSLDWSSFSRMDPELCWATHVLKQGRSMGRRSGNRWACLIRTFIPGFA</sequence>
<accession>A0ACD1GT53</accession>
<protein>
    <submittedName>
        <fullName evidence="1">Uncharacterized protein</fullName>
    </submittedName>
</protein>
<dbReference type="Proteomes" id="UP000249661">
    <property type="component" value="Unassembled WGS sequence"/>
</dbReference>
<keyword evidence="2" id="KW-1185">Reference proteome</keyword>
<evidence type="ECO:0000313" key="1">
    <source>
        <dbReference type="EMBL" id="RAH64503.1"/>
    </source>
</evidence>